<sequence length="462" mass="51309">MMSSSSSLSISNDDDDAANAAQIMVQRTESMSSRANDRAPLTREELDNVINSLRNITPRPRDDDANNNNTNNIDWVALEGVLSDIAHISHKDWHVTDINSERLANVLLRLRSSDDDNGEGGLLNNCSQSQQMFERILHEGNWDGALSHAAANAMMNTTGDNKKKHKPWAVLVTGVNGIRKTSSIYQPWFSKVLMEALVSPSSLLSSSNKEGANDVSLEMLPNGDNSFFRQLDHMIATLCNEDFSILYALTAAQLLLSENNNKPLVNDGNNNNQPPKDLIEKYSNLKGSIFSRYRTLSELLGVILLKEAQQSNLNIMCETSGRDISMFHYIDHFFSDEQYNKLALHFTINDLSHAMDSVDARMIHEMKIGKLAVESEDVVEVIYANAGGPYGSEVLRGVQEDSDRVWEEVVTSRGDDGGGVGGGWYLATMRINASTEKPWTIQALRPDGEYGTEYTFGEPRLV</sequence>
<keyword evidence="3" id="KW-1185">Reference proteome</keyword>
<gene>
    <name evidence="2" type="ORF">ACHAWU_003886</name>
</gene>
<dbReference type="AlphaFoldDB" id="A0ABD3M019"/>
<reference evidence="2 3" key="1">
    <citation type="submission" date="2024-10" db="EMBL/GenBank/DDBJ databases">
        <title>Updated reference genomes for cyclostephanoid diatoms.</title>
        <authorList>
            <person name="Roberts W.R."/>
            <person name="Alverson A.J."/>
        </authorList>
    </citation>
    <scope>NUCLEOTIDE SEQUENCE [LARGE SCALE GENOMIC DNA]</scope>
    <source>
        <strain evidence="2 3">AJA232-27</strain>
    </source>
</reference>
<organism evidence="2 3">
    <name type="scientific">Discostella pseudostelligera</name>
    <dbReference type="NCBI Taxonomy" id="259834"/>
    <lineage>
        <taxon>Eukaryota</taxon>
        <taxon>Sar</taxon>
        <taxon>Stramenopiles</taxon>
        <taxon>Ochrophyta</taxon>
        <taxon>Bacillariophyta</taxon>
        <taxon>Coscinodiscophyceae</taxon>
        <taxon>Thalassiosirophycidae</taxon>
        <taxon>Stephanodiscales</taxon>
        <taxon>Stephanodiscaceae</taxon>
        <taxon>Discostella</taxon>
    </lineage>
</organism>
<accession>A0ABD3M019</accession>
<feature type="compositionally biased region" description="Low complexity" evidence="1">
    <location>
        <begin position="1"/>
        <end position="11"/>
    </location>
</feature>
<feature type="compositionally biased region" description="Basic and acidic residues" evidence="1">
    <location>
        <begin position="35"/>
        <end position="44"/>
    </location>
</feature>
<feature type="region of interest" description="Disordered" evidence="1">
    <location>
        <begin position="1"/>
        <end position="44"/>
    </location>
</feature>
<comment type="caution">
    <text evidence="2">The sequence shown here is derived from an EMBL/GenBank/DDBJ whole genome shotgun (WGS) entry which is preliminary data.</text>
</comment>
<proteinExistence type="predicted"/>
<feature type="compositionally biased region" description="Polar residues" evidence="1">
    <location>
        <begin position="25"/>
        <end position="34"/>
    </location>
</feature>
<protein>
    <submittedName>
        <fullName evidence="2">Uncharacterized protein</fullName>
    </submittedName>
</protein>
<evidence type="ECO:0000313" key="3">
    <source>
        <dbReference type="Proteomes" id="UP001530293"/>
    </source>
</evidence>
<name>A0ABD3M019_9STRA</name>
<dbReference type="Proteomes" id="UP001530293">
    <property type="component" value="Unassembled WGS sequence"/>
</dbReference>
<evidence type="ECO:0000313" key="2">
    <source>
        <dbReference type="EMBL" id="KAL3757002.1"/>
    </source>
</evidence>
<evidence type="ECO:0000256" key="1">
    <source>
        <dbReference type="SAM" id="MobiDB-lite"/>
    </source>
</evidence>
<dbReference type="EMBL" id="JALLBG020000278">
    <property type="protein sequence ID" value="KAL3757002.1"/>
    <property type="molecule type" value="Genomic_DNA"/>
</dbReference>